<evidence type="ECO:0000256" key="6">
    <source>
        <dbReference type="PROSITE-ProRule" id="PRU00708"/>
    </source>
</evidence>
<dbReference type="Proteomes" id="UP000264353">
    <property type="component" value="Chromosome A9"/>
</dbReference>
<dbReference type="InterPro" id="IPR002885">
    <property type="entry name" value="PPR_rpt"/>
</dbReference>
<organism evidence="7 8">
    <name type="scientific">Brassica campestris</name>
    <name type="common">Field mustard</name>
    <dbReference type="NCBI Taxonomy" id="3711"/>
    <lineage>
        <taxon>Eukaryota</taxon>
        <taxon>Viridiplantae</taxon>
        <taxon>Streptophyta</taxon>
        <taxon>Embryophyta</taxon>
        <taxon>Tracheophyta</taxon>
        <taxon>Spermatophyta</taxon>
        <taxon>Magnoliopsida</taxon>
        <taxon>eudicotyledons</taxon>
        <taxon>Gunneridae</taxon>
        <taxon>Pentapetalae</taxon>
        <taxon>rosids</taxon>
        <taxon>malvids</taxon>
        <taxon>Brassicales</taxon>
        <taxon>Brassicaceae</taxon>
        <taxon>Brassiceae</taxon>
        <taxon>Brassica</taxon>
    </lineage>
</organism>
<sequence length="454" mass="51126">MMLMIRIRSAKALRSVRPLLLETAGTLRTPYELLSFVCERTFSGGSDRNRSSYKERLRSGIIDIKKDDVVALFQSMIRSRPLPTVIDFNRLFTAMAKTKQYDLVLDLCKQMELNGVAHNMYTLNIMINCFCRRWKLGFAFSVMGKILKLGYEPDRVTFNTLLNGLCLEGGFCSVGKWDDGAQLLRDMIRREITPNAITFSSLIDSFVKVGKLSEAQDLYNEMIKRGTDPDTITYNSLIYGLCMEKRLDEAREMLDLMVSKGCDPDIVTYSILINGYCKAKLVDEGMRLFRKMSVKGVVANTVTYSTLIQGFCQSGKLNVAKELFQEMVSEGVHPNTMTYGILLDGLCDNGEVEEAMEILEKMHYCKIDPGIGIYTIIIHGMCNANKVDDAWDLFCSLSLKGVKRDIRSYNIMLSGLYASTVKIVMDMLSSGELNKSFLDMLSGPSRDKSSSSLD</sequence>
<evidence type="ECO:0000256" key="2">
    <source>
        <dbReference type="ARBA" id="ARBA00007626"/>
    </source>
</evidence>
<feature type="repeat" description="PPR" evidence="6">
    <location>
        <begin position="370"/>
        <end position="404"/>
    </location>
</feature>
<dbReference type="EMBL" id="CM010636">
    <property type="protein sequence ID" value="RID48589.1"/>
    <property type="molecule type" value="Genomic_DNA"/>
</dbReference>
<feature type="repeat" description="PPR" evidence="6">
    <location>
        <begin position="119"/>
        <end position="153"/>
    </location>
</feature>
<dbReference type="PROSITE" id="PS51375">
    <property type="entry name" value="PPR"/>
    <property type="match status" value="8"/>
</dbReference>
<dbReference type="NCBIfam" id="TIGR00756">
    <property type="entry name" value="PPR"/>
    <property type="match status" value="8"/>
</dbReference>
<feature type="repeat" description="PPR" evidence="6">
    <location>
        <begin position="195"/>
        <end position="229"/>
    </location>
</feature>
<dbReference type="PANTHER" id="PTHR47932:SF2">
    <property type="entry name" value="OS10G0484300 PROTEIN"/>
    <property type="match status" value="1"/>
</dbReference>
<evidence type="ECO:0000256" key="3">
    <source>
        <dbReference type="ARBA" id="ARBA00022737"/>
    </source>
</evidence>
<protein>
    <recommendedName>
        <fullName evidence="9">Pentacotripeptide-repeat region of PRORP domain-containing protein</fullName>
    </recommendedName>
</protein>
<evidence type="ECO:0000313" key="8">
    <source>
        <dbReference type="Proteomes" id="UP000264353"/>
    </source>
</evidence>
<keyword evidence="3" id="KW-0677">Repeat</keyword>
<dbReference type="GO" id="GO:0005739">
    <property type="term" value="C:mitochondrion"/>
    <property type="evidence" value="ECO:0007669"/>
    <property type="project" value="UniProtKB-SubCell"/>
</dbReference>
<feature type="repeat" description="PPR" evidence="6">
    <location>
        <begin position="265"/>
        <end position="299"/>
    </location>
</feature>
<evidence type="ECO:0000256" key="5">
    <source>
        <dbReference type="ARBA" id="ARBA00023128"/>
    </source>
</evidence>
<accession>A0A397Y4N8</accession>
<dbReference type="SUPFAM" id="SSF81901">
    <property type="entry name" value="HCP-like"/>
    <property type="match status" value="1"/>
</dbReference>
<keyword evidence="5" id="KW-0496">Mitochondrion</keyword>
<reference evidence="7 8" key="1">
    <citation type="submission" date="2018-06" db="EMBL/GenBank/DDBJ databases">
        <title>WGS assembly of Brassica rapa FPsc.</title>
        <authorList>
            <person name="Bowman J."/>
            <person name="Kohchi T."/>
            <person name="Yamato K."/>
            <person name="Jenkins J."/>
            <person name="Shu S."/>
            <person name="Ishizaki K."/>
            <person name="Yamaoka S."/>
            <person name="Nishihama R."/>
            <person name="Nakamura Y."/>
            <person name="Berger F."/>
            <person name="Adam C."/>
            <person name="Aki S."/>
            <person name="Althoff F."/>
            <person name="Araki T."/>
            <person name="Arteaga-Vazquez M."/>
            <person name="Balasubrmanian S."/>
            <person name="Bauer D."/>
            <person name="Boehm C."/>
            <person name="Briginshaw L."/>
            <person name="Caballero-Perez J."/>
            <person name="Catarino B."/>
            <person name="Chen F."/>
            <person name="Chiyoda S."/>
            <person name="Chovatia M."/>
            <person name="Davies K."/>
            <person name="Delmans M."/>
            <person name="Demura T."/>
            <person name="Dierschke T."/>
            <person name="Dolan L."/>
            <person name="Dorantes-Acosta A."/>
            <person name="Eklund D."/>
            <person name="Florent S."/>
            <person name="Flores-Sandoval E."/>
            <person name="Fujiyama A."/>
            <person name="Fukuzawa H."/>
            <person name="Galik B."/>
            <person name="Grimanelli D."/>
            <person name="Grimwood J."/>
            <person name="Grossniklaus U."/>
            <person name="Hamada T."/>
            <person name="Haseloff J."/>
            <person name="Hetherington A."/>
            <person name="Higo A."/>
            <person name="Hirakawa Y."/>
            <person name="Hundley H."/>
            <person name="Ikeda Y."/>
            <person name="Inoue K."/>
            <person name="Inoue S."/>
            <person name="Ishida S."/>
            <person name="Jia Q."/>
            <person name="Kakita M."/>
            <person name="Kanazawa T."/>
            <person name="Kawai Y."/>
            <person name="Kawashima T."/>
            <person name="Kennedy M."/>
            <person name="Kinose K."/>
            <person name="Kinoshita T."/>
            <person name="Kohara Y."/>
            <person name="Koide E."/>
            <person name="Komatsu K."/>
            <person name="Kopischke S."/>
            <person name="Kubo M."/>
            <person name="Kyozuka J."/>
            <person name="Lagercrantz U."/>
            <person name="Lin S."/>
            <person name="Lindquist E."/>
            <person name="Lipzen A."/>
            <person name="Lu C."/>
            <person name="Luna E."/>
            <person name="Martienssen R."/>
            <person name="Minamino N."/>
            <person name="Mizutani M."/>
            <person name="Mizutani M."/>
            <person name="Mochizuki N."/>
            <person name="Monte I."/>
            <person name="Mosher R."/>
            <person name="Nagasaki H."/>
            <person name="Nakagami H."/>
            <person name="Naramoto S."/>
            <person name="Nishitani K."/>
            <person name="Ohtani M."/>
            <person name="Okamoto T."/>
            <person name="Okumura M."/>
            <person name="Phillips J."/>
            <person name="Pollak B."/>
            <person name="Reinders A."/>
            <person name="Roevekamp M."/>
            <person name="Sano R."/>
            <person name="Sawa S."/>
            <person name="Schmid M."/>
            <person name="Shirakawa M."/>
            <person name="Solano R."/>
            <person name="Spunde A."/>
            <person name="Suetsugu N."/>
            <person name="Sugano S."/>
            <person name="Sugiyama A."/>
            <person name="Sun R."/>
            <person name="Suzuki Y."/>
            <person name="Takenaka M."/>
            <person name="Takezawa D."/>
            <person name="Tomogane H."/>
            <person name="Tsuzuki M."/>
            <person name="Ueda T."/>
            <person name="Umeda M."/>
            <person name="Ward J."/>
            <person name="Watanabe Y."/>
            <person name="Yazaki K."/>
            <person name="Yokoyama R."/>
            <person name="Yoshitake Y."/>
            <person name="Yotsui I."/>
            <person name="Zachgo S."/>
            <person name="Schmutz J."/>
        </authorList>
    </citation>
    <scope>NUCLEOTIDE SEQUENCE [LARGE SCALE GENOMIC DNA]</scope>
    <source>
        <strain evidence="8">cv. B-3</strain>
    </source>
</reference>
<dbReference type="InterPro" id="IPR011990">
    <property type="entry name" value="TPR-like_helical_dom_sf"/>
</dbReference>
<dbReference type="FunFam" id="1.25.40.10:FF:000558">
    <property type="entry name" value="Pentatricopeptide repeat-containing protein At5g39710"/>
    <property type="match status" value="1"/>
</dbReference>
<feature type="repeat" description="PPR" evidence="6">
    <location>
        <begin position="230"/>
        <end position="264"/>
    </location>
</feature>
<dbReference type="FunFam" id="1.25.40.10:FF:000294">
    <property type="entry name" value="Pentatricopeptide repeat-containing protein At1g09900"/>
    <property type="match status" value="1"/>
</dbReference>
<name>A0A397Y4N8_BRACM</name>
<comment type="similarity">
    <text evidence="2">Belongs to the PPR family. P subfamily.</text>
</comment>
<keyword evidence="4" id="KW-0809">Transit peptide</keyword>
<comment type="subcellular location">
    <subcellularLocation>
        <location evidence="1">Mitochondrion</location>
    </subcellularLocation>
</comment>
<proteinExistence type="inferred from homology"/>
<feature type="repeat" description="PPR" evidence="6">
    <location>
        <begin position="335"/>
        <end position="369"/>
    </location>
</feature>
<gene>
    <name evidence="7" type="ORF">BRARA_I05094</name>
</gene>
<evidence type="ECO:0000256" key="1">
    <source>
        <dbReference type="ARBA" id="ARBA00004173"/>
    </source>
</evidence>
<evidence type="ECO:0008006" key="9">
    <source>
        <dbReference type="Google" id="ProtNLM"/>
    </source>
</evidence>
<dbReference type="GO" id="GO:0006396">
    <property type="term" value="P:RNA processing"/>
    <property type="evidence" value="ECO:0007669"/>
    <property type="project" value="UniProtKB-ARBA"/>
</dbReference>
<feature type="repeat" description="PPR" evidence="6">
    <location>
        <begin position="154"/>
        <end position="194"/>
    </location>
</feature>
<dbReference type="FunFam" id="1.25.40.10:FF:003431">
    <property type="entry name" value="Pentatricopeptide repeat-containing protein At1g62670, mitochondrial"/>
    <property type="match status" value="1"/>
</dbReference>
<dbReference type="Gene3D" id="1.25.40.10">
    <property type="entry name" value="Tetratricopeptide repeat domain"/>
    <property type="match status" value="4"/>
</dbReference>
<dbReference type="AlphaFoldDB" id="A0A397Y4N8"/>
<dbReference type="PANTHER" id="PTHR47932">
    <property type="entry name" value="ATPASE EXPRESSION PROTEIN 3"/>
    <property type="match status" value="1"/>
</dbReference>
<dbReference type="Pfam" id="PF13041">
    <property type="entry name" value="PPR_2"/>
    <property type="match status" value="5"/>
</dbReference>
<feature type="repeat" description="PPR" evidence="6">
    <location>
        <begin position="300"/>
        <end position="334"/>
    </location>
</feature>
<evidence type="ECO:0000313" key="7">
    <source>
        <dbReference type="EMBL" id="RID48589.1"/>
    </source>
</evidence>
<evidence type="ECO:0000256" key="4">
    <source>
        <dbReference type="ARBA" id="ARBA00022946"/>
    </source>
</evidence>